<dbReference type="OrthoDB" id="3021074at2759"/>
<feature type="transmembrane region" description="Helical" evidence="2">
    <location>
        <begin position="75"/>
        <end position="95"/>
    </location>
</feature>
<sequence length="381" mass="41512">MNAAQTEYIIPQLIILLLLDTCAPAAADPLKGIFAYSISGAYGPTSRYLYYAFLIIPIVFHKAEWLVGGTLGASMLFNSIAVVHSIALAAVSGRGTVDLDIIPVFAITGVGIVAGTPMMIWSKTLRQAARSARAIVFLWIGLMFIGVLASVASLKAVPRPQPCDTAALLQGSCGQICNATLPMRNAQSVISIPYLWKDELFNYSGWFTFYGITFAFIGMMYASSRQTPKEMAVQQLDHKNMYRRLREKNAGKIYCCALVIPPLGMALAFAHIIITELVMMGPHHVPYGEGFDAVGQWGTLVGAFFAILVSVVKVWMNRKEASMSKAPSERSTASKDLEGNKDGKSYMMDYETAADGVLDTEQIFQEGAMVGPQISRNSYPE</sequence>
<feature type="region of interest" description="Disordered" evidence="1">
    <location>
        <begin position="323"/>
        <end position="343"/>
    </location>
</feature>
<protein>
    <submittedName>
        <fullName evidence="4">Uncharacterized protein</fullName>
    </submittedName>
</protein>
<evidence type="ECO:0000256" key="3">
    <source>
        <dbReference type="SAM" id="SignalP"/>
    </source>
</evidence>
<feature type="signal peptide" evidence="3">
    <location>
        <begin position="1"/>
        <end position="27"/>
    </location>
</feature>
<keyword evidence="3" id="KW-0732">Signal</keyword>
<proteinExistence type="predicted"/>
<accession>A0A8H3J326</accession>
<feature type="transmembrane region" description="Helical" evidence="2">
    <location>
        <begin position="101"/>
        <end position="122"/>
    </location>
</feature>
<reference evidence="4" key="1">
    <citation type="submission" date="2021-03" db="EMBL/GenBank/DDBJ databases">
        <authorList>
            <person name="Tagirdzhanova G."/>
        </authorList>
    </citation>
    <scope>NUCLEOTIDE SEQUENCE</scope>
</reference>
<feature type="compositionally biased region" description="Basic and acidic residues" evidence="1">
    <location>
        <begin position="332"/>
        <end position="343"/>
    </location>
</feature>
<dbReference type="AlphaFoldDB" id="A0A8H3J326"/>
<evidence type="ECO:0000313" key="5">
    <source>
        <dbReference type="Proteomes" id="UP000664521"/>
    </source>
</evidence>
<name>A0A8H3J326_9LECA</name>
<organism evidence="4 5">
    <name type="scientific">Heterodermia speciosa</name>
    <dbReference type="NCBI Taxonomy" id="116794"/>
    <lineage>
        <taxon>Eukaryota</taxon>
        <taxon>Fungi</taxon>
        <taxon>Dikarya</taxon>
        <taxon>Ascomycota</taxon>
        <taxon>Pezizomycotina</taxon>
        <taxon>Lecanoromycetes</taxon>
        <taxon>OSLEUM clade</taxon>
        <taxon>Lecanoromycetidae</taxon>
        <taxon>Caliciales</taxon>
        <taxon>Physciaceae</taxon>
        <taxon>Heterodermia</taxon>
    </lineage>
</organism>
<evidence type="ECO:0000313" key="4">
    <source>
        <dbReference type="EMBL" id="CAF9939805.1"/>
    </source>
</evidence>
<feature type="transmembrane region" description="Helical" evidence="2">
    <location>
        <begin position="294"/>
        <end position="315"/>
    </location>
</feature>
<dbReference type="EMBL" id="CAJPDS010000138">
    <property type="protein sequence ID" value="CAF9939805.1"/>
    <property type="molecule type" value="Genomic_DNA"/>
</dbReference>
<evidence type="ECO:0000256" key="2">
    <source>
        <dbReference type="SAM" id="Phobius"/>
    </source>
</evidence>
<evidence type="ECO:0000256" key="1">
    <source>
        <dbReference type="SAM" id="MobiDB-lite"/>
    </source>
</evidence>
<feature type="transmembrane region" description="Helical" evidence="2">
    <location>
        <begin position="48"/>
        <end position="68"/>
    </location>
</feature>
<feature type="chain" id="PRO_5034882044" evidence="3">
    <location>
        <begin position="28"/>
        <end position="381"/>
    </location>
</feature>
<keyword evidence="2" id="KW-1133">Transmembrane helix</keyword>
<feature type="transmembrane region" description="Helical" evidence="2">
    <location>
        <begin position="253"/>
        <end position="274"/>
    </location>
</feature>
<feature type="transmembrane region" description="Helical" evidence="2">
    <location>
        <begin position="203"/>
        <end position="222"/>
    </location>
</feature>
<keyword evidence="5" id="KW-1185">Reference proteome</keyword>
<keyword evidence="2" id="KW-0812">Transmembrane</keyword>
<dbReference type="Proteomes" id="UP000664521">
    <property type="component" value="Unassembled WGS sequence"/>
</dbReference>
<feature type="transmembrane region" description="Helical" evidence="2">
    <location>
        <begin position="134"/>
        <end position="152"/>
    </location>
</feature>
<comment type="caution">
    <text evidence="4">The sequence shown here is derived from an EMBL/GenBank/DDBJ whole genome shotgun (WGS) entry which is preliminary data.</text>
</comment>
<keyword evidence="2" id="KW-0472">Membrane</keyword>
<gene>
    <name evidence="4" type="ORF">HETSPECPRED_001897</name>
</gene>